<evidence type="ECO:0000313" key="7">
    <source>
        <dbReference type="Ensembl" id="ENSEEEP00000025213.1"/>
    </source>
</evidence>
<dbReference type="AlphaFoldDB" id="A0A4W4FKC0"/>
<organism evidence="7 8">
    <name type="scientific">Electrophorus electricus</name>
    <name type="common">Electric eel</name>
    <name type="synonym">Gymnotus electricus</name>
    <dbReference type="NCBI Taxonomy" id="8005"/>
    <lineage>
        <taxon>Eukaryota</taxon>
        <taxon>Metazoa</taxon>
        <taxon>Chordata</taxon>
        <taxon>Craniata</taxon>
        <taxon>Vertebrata</taxon>
        <taxon>Euteleostomi</taxon>
        <taxon>Actinopterygii</taxon>
        <taxon>Neopterygii</taxon>
        <taxon>Teleostei</taxon>
        <taxon>Ostariophysi</taxon>
        <taxon>Gymnotiformes</taxon>
        <taxon>Gymnotoidei</taxon>
        <taxon>Gymnotidae</taxon>
        <taxon>Electrophorus</taxon>
    </lineage>
</organism>
<dbReference type="PANTHER" id="PTHR36876">
    <property type="entry name" value="UROTENSIN-2B"/>
    <property type="match status" value="1"/>
</dbReference>
<dbReference type="PROSITE" id="PS00984">
    <property type="entry name" value="UROTENSIN_II"/>
    <property type="match status" value="1"/>
</dbReference>
<name>A0A4W4FKC0_ELEEL</name>
<feature type="chain" id="PRO_5021245585" evidence="6">
    <location>
        <begin position="28"/>
        <end position="103"/>
    </location>
</feature>
<feature type="signal peptide" evidence="6">
    <location>
        <begin position="1"/>
        <end position="27"/>
    </location>
</feature>
<dbReference type="Ensembl" id="ENSEEET00000025505.2">
    <property type="protein sequence ID" value="ENSEEEP00000025213.1"/>
    <property type="gene ID" value="ENSEEEG00000012231.2"/>
</dbReference>
<reference evidence="8" key="2">
    <citation type="journal article" date="2017" name="Sci. Adv.">
        <title>A tail of two voltages: Proteomic comparison of the three electric organs of the electric eel.</title>
        <authorList>
            <person name="Traeger L.L."/>
            <person name="Sabat G."/>
            <person name="Barrett-Wilt G.A."/>
            <person name="Wells G.B."/>
            <person name="Sussman M.R."/>
        </authorList>
    </citation>
    <scope>NUCLEOTIDE SEQUENCE [LARGE SCALE GENOMIC DNA]</scope>
</reference>
<evidence type="ECO:0000256" key="6">
    <source>
        <dbReference type="SAM" id="SignalP"/>
    </source>
</evidence>
<evidence type="ECO:0000256" key="1">
    <source>
        <dbReference type="ARBA" id="ARBA00004613"/>
    </source>
</evidence>
<reference evidence="7" key="4">
    <citation type="submission" date="2025-08" db="UniProtKB">
        <authorList>
            <consortium name="Ensembl"/>
        </authorList>
    </citation>
    <scope>IDENTIFICATION</scope>
</reference>
<dbReference type="GO" id="GO:0005576">
    <property type="term" value="C:extracellular region"/>
    <property type="evidence" value="ECO:0007669"/>
    <property type="project" value="UniProtKB-SubCell"/>
</dbReference>
<comment type="subcellular location">
    <subcellularLocation>
        <location evidence="1">Secreted</location>
    </subcellularLocation>
</comment>
<evidence type="ECO:0000313" key="8">
    <source>
        <dbReference type="Proteomes" id="UP000314983"/>
    </source>
</evidence>
<sequence>MDRIPSMNLRPGLLAFLLLHGILTVQCRNLIGPGNQGFQSKDDSSIQNRIIALLLHKNIISDQDDDNGLELAIRIAQLQERISSMSLKYFLFVLLACFWKYCV</sequence>
<dbReference type="OMA" id="TMALCVP"/>
<gene>
    <name evidence="7" type="primary">uts2d</name>
</gene>
<reference evidence="8" key="1">
    <citation type="journal article" date="2014" name="Science">
        <title>Nonhuman genetics. Genomic basis for the convergent evolution of electric organs.</title>
        <authorList>
            <person name="Gallant J.R."/>
            <person name="Traeger L.L."/>
            <person name="Volkening J.D."/>
            <person name="Moffett H."/>
            <person name="Chen P.H."/>
            <person name="Novina C.D."/>
            <person name="Phillips G.N.Jr."/>
            <person name="Anand R."/>
            <person name="Wells G.B."/>
            <person name="Pinch M."/>
            <person name="Guth R."/>
            <person name="Unguez G.A."/>
            <person name="Albert J.S."/>
            <person name="Zakon H.H."/>
            <person name="Samanta M.P."/>
            <person name="Sussman M.R."/>
        </authorList>
    </citation>
    <scope>NUCLEOTIDE SEQUENCE [LARGE SCALE GENOMIC DNA]</scope>
</reference>
<reference evidence="7" key="5">
    <citation type="submission" date="2025-09" db="UniProtKB">
        <authorList>
            <consortium name="Ensembl"/>
        </authorList>
    </citation>
    <scope>IDENTIFICATION</scope>
</reference>
<dbReference type="InterPro" id="IPR043255">
    <property type="entry name" value="U-IIB"/>
</dbReference>
<evidence type="ECO:0000256" key="2">
    <source>
        <dbReference type="ARBA" id="ARBA00006719"/>
    </source>
</evidence>
<evidence type="ECO:0000256" key="4">
    <source>
        <dbReference type="ARBA" id="ARBA00022702"/>
    </source>
</evidence>
<evidence type="ECO:0000256" key="3">
    <source>
        <dbReference type="ARBA" id="ARBA00022525"/>
    </source>
</evidence>
<dbReference type="GO" id="GO:0005179">
    <property type="term" value="F:hormone activity"/>
    <property type="evidence" value="ECO:0007669"/>
    <property type="project" value="UniProtKB-KW"/>
</dbReference>
<reference evidence="7" key="3">
    <citation type="submission" date="2020-05" db="EMBL/GenBank/DDBJ databases">
        <title>Electrophorus electricus (electric eel) genome, fEleEle1, primary haplotype.</title>
        <authorList>
            <person name="Myers G."/>
            <person name="Meyer A."/>
            <person name="Fedrigo O."/>
            <person name="Formenti G."/>
            <person name="Rhie A."/>
            <person name="Tracey A."/>
            <person name="Sims Y."/>
            <person name="Jarvis E.D."/>
        </authorList>
    </citation>
    <scope>NUCLEOTIDE SEQUENCE [LARGE SCALE GENOMIC DNA]</scope>
</reference>
<dbReference type="InterPro" id="IPR001483">
    <property type="entry name" value="Urotensin_II"/>
</dbReference>
<keyword evidence="3" id="KW-0964">Secreted</keyword>
<accession>A0A4W4FKC0</accession>
<keyword evidence="6" id="KW-0732">Signal</keyword>
<comment type="similarity">
    <text evidence="2">Belongs to the urotensin-2 family.</text>
</comment>
<keyword evidence="8" id="KW-1185">Reference proteome</keyword>
<dbReference type="PANTHER" id="PTHR36876:SF1">
    <property type="entry name" value="UROTENSIN-2B"/>
    <property type="match status" value="1"/>
</dbReference>
<dbReference type="Proteomes" id="UP000314983">
    <property type="component" value="Chromosome 26"/>
</dbReference>
<evidence type="ECO:0000256" key="5">
    <source>
        <dbReference type="ARBA" id="ARBA00023157"/>
    </source>
</evidence>
<dbReference type="GO" id="GO:0097746">
    <property type="term" value="P:blood vessel diameter maintenance"/>
    <property type="evidence" value="ECO:0007669"/>
    <property type="project" value="InterPro"/>
</dbReference>
<keyword evidence="4" id="KW-0372">Hormone</keyword>
<protein>
    <submittedName>
        <fullName evidence="7">Uncharacterized protein</fullName>
    </submittedName>
</protein>
<dbReference type="GO" id="GO:0008217">
    <property type="term" value="P:regulation of blood pressure"/>
    <property type="evidence" value="ECO:0007669"/>
    <property type="project" value="InterPro"/>
</dbReference>
<proteinExistence type="inferred from homology"/>
<dbReference type="GeneTree" id="ENSGT00990000204968"/>
<keyword evidence="5" id="KW-1015">Disulfide bond</keyword>